<dbReference type="EMBL" id="UGQS01000002">
    <property type="protein sequence ID" value="STZ77420.1"/>
    <property type="molecule type" value="Genomic_DNA"/>
</dbReference>
<keyword evidence="3" id="KW-1185">Reference proteome</keyword>
<dbReference type="AlphaFoldDB" id="A0A378UJW7"/>
<keyword evidence="1" id="KW-1133">Transmembrane helix</keyword>
<reference evidence="2 3" key="1">
    <citation type="submission" date="2018-06" db="EMBL/GenBank/DDBJ databases">
        <authorList>
            <consortium name="Pathogen Informatics"/>
            <person name="Doyle S."/>
        </authorList>
    </citation>
    <scope>NUCLEOTIDE SEQUENCE [LARGE SCALE GENOMIC DNA]</scope>
    <source>
        <strain evidence="2 3">NCTC10295</strain>
    </source>
</reference>
<evidence type="ECO:0000313" key="3">
    <source>
        <dbReference type="Proteomes" id="UP000254651"/>
    </source>
</evidence>
<feature type="transmembrane region" description="Helical" evidence="1">
    <location>
        <begin position="6"/>
        <end position="27"/>
    </location>
</feature>
<organism evidence="2 3">
    <name type="scientific">Bergeriella denitrificans</name>
    <name type="common">Neisseria denitrificans</name>
    <dbReference type="NCBI Taxonomy" id="494"/>
    <lineage>
        <taxon>Bacteria</taxon>
        <taxon>Pseudomonadati</taxon>
        <taxon>Pseudomonadota</taxon>
        <taxon>Betaproteobacteria</taxon>
        <taxon>Neisseriales</taxon>
        <taxon>Neisseriaceae</taxon>
        <taxon>Bergeriella</taxon>
    </lineage>
</organism>
<proteinExistence type="predicted"/>
<evidence type="ECO:0000256" key="1">
    <source>
        <dbReference type="SAM" id="Phobius"/>
    </source>
</evidence>
<keyword evidence="1" id="KW-0812">Transmembrane</keyword>
<sequence>MPVFFLNIIMLVGFASLAALGALWWTARDW</sequence>
<evidence type="ECO:0000313" key="2">
    <source>
        <dbReference type="EMBL" id="STZ77420.1"/>
    </source>
</evidence>
<dbReference type="Proteomes" id="UP000254651">
    <property type="component" value="Unassembled WGS sequence"/>
</dbReference>
<accession>A0A378UJW7</accession>
<protein>
    <submittedName>
        <fullName evidence="2">Uncharacterized protein</fullName>
    </submittedName>
</protein>
<name>A0A378UJW7_BERDE</name>
<keyword evidence="1" id="KW-0472">Membrane</keyword>
<gene>
    <name evidence="2" type="ORF">NCTC10295_02237</name>
</gene>